<dbReference type="GO" id="GO:0005524">
    <property type="term" value="F:ATP binding"/>
    <property type="evidence" value="ECO:0007669"/>
    <property type="project" value="UniProtKB-UniRule"/>
</dbReference>
<feature type="domain" description="ATP-grasp" evidence="5">
    <location>
        <begin position="107"/>
        <end position="298"/>
    </location>
</feature>
<dbReference type="Proteomes" id="UP000293300">
    <property type="component" value="Unassembled WGS sequence"/>
</dbReference>
<proteinExistence type="predicted"/>
<dbReference type="AlphaFoldDB" id="A0A4Q9Z4L3"/>
<dbReference type="GO" id="GO:0046872">
    <property type="term" value="F:metal ion binding"/>
    <property type="evidence" value="ECO:0007669"/>
    <property type="project" value="InterPro"/>
</dbReference>
<dbReference type="GO" id="GO:0016874">
    <property type="term" value="F:ligase activity"/>
    <property type="evidence" value="ECO:0007669"/>
    <property type="project" value="UniProtKB-KW"/>
</dbReference>
<dbReference type="Pfam" id="PF13535">
    <property type="entry name" value="ATP-grasp_4"/>
    <property type="match status" value="1"/>
</dbReference>
<dbReference type="Gene3D" id="3.30.1490.20">
    <property type="entry name" value="ATP-grasp fold, A domain"/>
    <property type="match status" value="1"/>
</dbReference>
<dbReference type="InterPro" id="IPR011761">
    <property type="entry name" value="ATP-grasp"/>
</dbReference>
<evidence type="ECO:0000313" key="7">
    <source>
        <dbReference type="Proteomes" id="UP000293300"/>
    </source>
</evidence>
<keyword evidence="7" id="KW-1185">Reference proteome</keyword>
<keyword evidence="3 4" id="KW-0067">ATP-binding</keyword>
<organism evidence="6 7">
    <name type="scientific">Flavobacterium silvisoli</name>
    <dbReference type="NCBI Taxonomy" id="2529433"/>
    <lineage>
        <taxon>Bacteria</taxon>
        <taxon>Pseudomonadati</taxon>
        <taxon>Bacteroidota</taxon>
        <taxon>Flavobacteriia</taxon>
        <taxon>Flavobacteriales</taxon>
        <taxon>Flavobacteriaceae</taxon>
        <taxon>Flavobacterium</taxon>
    </lineage>
</organism>
<evidence type="ECO:0000256" key="4">
    <source>
        <dbReference type="PROSITE-ProRule" id="PRU00409"/>
    </source>
</evidence>
<protein>
    <submittedName>
        <fullName evidence="6">ATP-grasp domain-containing protein</fullName>
    </submittedName>
</protein>
<dbReference type="SUPFAM" id="SSF56059">
    <property type="entry name" value="Glutathione synthetase ATP-binding domain-like"/>
    <property type="match status" value="1"/>
</dbReference>
<evidence type="ECO:0000313" key="6">
    <source>
        <dbReference type="EMBL" id="TBX71222.1"/>
    </source>
</evidence>
<reference evidence="6 7" key="1">
    <citation type="submission" date="2019-02" db="EMBL/GenBank/DDBJ databases">
        <title>Flavobacterium sp. RD-2-33 isolated from forest soil.</title>
        <authorList>
            <person name="Chaudhary D.K."/>
        </authorList>
    </citation>
    <scope>NUCLEOTIDE SEQUENCE [LARGE SCALE GENOMIC DNA]</scope>
    <source>
        <strain evidence="6 7">RD-2-33</strain>
    </source>
</reference>
<evidence type="ECO:0000256" key="3">
    <source>
        <dbReference type="ARBA" id="ARBA00022840"/>
    </source>
</evidence>
<evidence type="ECO:0000256" key="2">
    <source>
        <dbReference type="ARBA" id="ARBA00022741"/>
    </source>
</evidence>
<gene>
    <name evidence="6" type="ORF">EZL74_01575</name>
</gene>
<keyword evidence="1" id="KW-0436">Ligase</keyword>
<dbReference type="Gene3D" id="3.30.470.20">
    <property type="entry name" value="ATP-grasp fold, B domain"/>
    <property type="match status" value="1"/>
</dbReference>
<dbReference type="InterPro" id="IPR013815">
    <property type="entry name" value="ATP_grasp_subdomain_1"/>
</dbReference>
<name>A0A4Q9Z4L3_9FLAO</name>
<keyword evidence="2 4" id="KW-0547">Nucleotide-binding</keyword>
<comment type="caution">
    <text evidence="6">The sequence shown here is derived from an EMBL/GenBank/DDBJ whole genome shotgun (WGS) entry which is preliminary data.</text>
</comment>
<dbReference type="RefSeq" id="WP_131474833.1">
    <property type="nucleotide sequence ID" value="NZ_SJPE01000001.1"/>
</dbReference>
<dbReference type="PROSITE" id="PS50975">
    <property type="entry name" value="ATP_GRASP"/>
    <property type="match status" value="1"/>
</dbReference>
<dbReference type="EMBL" id="SJPE01000001">
    <property type="protein sequence ID" value="TBX71222.1"/>
    <property type="molecule type" value="Genomic_DNA"/>
</dbReference>
<dbReference type="PANTHER" id="PTHR43585:SF2">
    <property type="entry name" value="ATP-GRASP ENZYME FSQD"/>
    <property type="match status" value="1"/>
</dbReference>
<accession>A0A4Q9Z4L3</accession>
<dbReference type="Gene3D" id="3.40.50.20">
    <property type="match status" value="1"/>
</dbReference>
<evidence type="ECO:0000256" key="1">
    <source>
        <dbReference type="ARBA" id="ARBA00022598"/>
    </source>
</evidence>
<sequence>MKKLAIIGASYLQLPLVLKAKEMGLETHCFAWPDGAVCKEASDYFYPISILEKETILEQCKKIGIDAITTIATDMAVPTICYVAKELGLIANSYESAIISTNKSAMRQAFVKGNCNIPKFRKVDSEVFNIDDFTFPVIIKPVDRSGSRAIFKAESSEEIPAALATAIDESFAKNAIIEEFIEGVEVSVETISWKGEHTILAITDKTTTNAPYFVELAHHQPSKLPEQIQKRIKEETIKCLNALHIQYGAGHSEFKITDKGEVFVIEVGARMGGDFIGSHLVELSTGYDFLKGVIQCALNEFKKPYVQIKNNAGVFFLCEETRELLPYFNKKNTFDIEKKIFEQNLKSIHNSNDRSGYLIYQSNERIELL</sequence>
<dbReference type="InterPro" id="IPR052032">
    <property type="entry name" value="ATP-dep_AA_Ligase"/>
</dbReference>
<evidence type="ECO:0000259" key="5">
    <source>
        <dbReference type="PROSITE" id="PS50975"/>
    </source>
</evidence>
<dbReference type="OrthoDB" id="9803907at2"/>
<dbReference type="PANTHER" id="PTHR43585">
    <property type="entry name" value="FUMIPYRROLE BIOSYNTHESIS PROTEIN C"/>
    <property type="match status" value="1"/>
</dbReference>